<dbReference type="InterPro" id="IPR036388">
    <property type="entry name" value="WH-like_DNA-bd_sf"/>
</dbReference>
<feature type="domain" description="HTH lysR-type" evidence="4">
    <location>
        <begin position="1"/>
        <end position="59"/>
    </location>
</feature>
<keyword evidence="2" id="KW-0805">Transcription regulation</keyword>
<evidence type="ECO:0000256" key="3">
    <source>
        <dbReference type="ARBA" id="ARBA00023163"/>
    </source>
</evidence>
<dbReference type="KEGG" id="rmai:MACH21_06380"/>
<dbReference type="Proteomes" id="UP001337723">
    <property type="component" value="Chromosome"/>
</dbReference>
<comment type="similarity">
    <text evidence="1">Belongs to the LysR transcriptional regulatory family.</text>
</comment>
<dbReference type="RefSeq" id="WP_338274347.1">
    <property type="nucleotide sequence ID" value="NZ_AP027266.1"/>
</dbReference>
<accession>A0AA48HR10</accession>
<dbReference type="PROSITE" id="PS50931">
    <property type="entry name" value="HTH_LYSR"/>
    <property type="match status" value="1"/>
</dbReference>
<gene>
    <name evidence="5" type="ORF">MACH21_06380</name>
</gene>
<evidence type="ECO:0000256" key="1">
    <source>
        <dbReference type="ARBA" id="ARBA00009437"/>
    </source>
</evidence>
<dbReference type="PANTHER" id="PTHR30126">
    <property type="entry name" value="HTH-TYPE TRANSCRIPTIONAL REGULATOR"/>
    <property type="match status" value="1"/>
</dbReference>
<keyword evidence="3" id="KW-0804">Transcription</keyword>
<sequence length="81" mass="9111">MRHLKIYRAIRLIQRTGSIRKAAENLAISPSALNRSVQSFEEELGLPVFDRVPGGVRLTMAGELLLNLLDRHLVAFDDLRA</sequence>
<dbReference type="Gene3D" id="1.10.10.10">
    <property type="entry name" value="Winged helix-like DNA-binding domain superfamily/Winged helix DNA-binding domain"/>
    <property type="match status" value="1"/>
</dbReference>
<dbReference type="EMBL" id="AP027266">
    <property type="protein sequence ID" value="BDW84461.1"/>
    <property type="molecule type" value="Genomic_DNA"/>
</dbReference>
<evidence type="ECO:0000313" key="5">
    <source>
        <dbReference type="EMBL" id="BDW84461.1"/>
    </source>
</evidence>
<dbReference type="InterPro" id="IPR000847">
    <property type="entry name" value="LysR_HTH_N"/>
</dbReference>
<organism evidence="5 6">
    <name type="scientific">Roseicyclus marinus</name>
    <dbReference type="NCBI Taxonomy" id="2161673"/>
    <lineage>
        <taxon>Bacteria</taxon>
        <taxon>Pseudomonadati</taxon>
        <taxon>Pseudomonadota</taxon>
        <taxon>Alphaproteobacteria</taxon>
        <taxon>Rhodobacterales</taxon>
        <taxon>Roseobacteraceae</taxon>
        <taxon>Roseicyclus</taxon>
    </lineage>
</organism>
<proteinExistence type="inferred from homology"/>
<dbReference type="Pfam" id="PF00126">
    <property type="entry name" value="HTH_1"/>
    <property type="match status" value="1"/>
</dbReference>
<dbReference type="AlphaFoldDB" id="A0AA48HR10"/>
<dbReference type="InterPro" id="IPR036390">
    <property type="entry name" value="WH_DNA-bd_sf"/>
</dbReference>
<dbReference type="SUPFAM" id="SSF46785">
    <property type="entry name" value="Winged helix' DNA-binding domain"/>
    <property type="match status" value="1"/>
</dbReference>
<evidence type="ECO:0000259" key="4">
    <source>
        <dbReference type="PROSITE" id="PS50931"/>
    </source>
</evidence>
<protein>
    <recommendedName>
        <fullName evidence="4">HTH lysR-type domain-containing protein</fullName>
    </recommendedName>
</protein>
<keyword evidence="6" id="KW-1185">Reference proteome</keyword>
<evidence type="ECO:0000313" key="6">
    <source>
        <dbReference type="Proteomes" id="UP001337723"/>
    </source>
</evidence>
<dbReference type="GO" id="GO:0003700">
    <property type="term" value="F:DNA-binding transcription factor activity"/>
    <property type="evidence" value="ECO:0007669"/>
    <property type="project" value="InterPro"/>
</dbReference>
<evidence type="ECO:0000256" key="2">
    <source>
        <dbReference type="ARBA" id="ARBA00023015"/>
    </source>
</evidence>
<name>A0AA48HR10_9RHOB</name>
<reference evidence="5 6" key="1">
    <citation type="submission" date="2023-01" db="EMBL/GenBank/DDBJ databases">
        <title>Complete genome sequence of Roseicyclus marinus strain Dej080120_10.</title>
        <authorList>
            <person name="Ueki S."/>
            <person name="Maruyama F."/>
        </authorList>
    </citation>
    <scope>NUCLEOTIDE SEQUENCE [LARGE SCALE GENOMIC DNA]</scope>
    <source>
        <strain evidence="5 6">Dej080120_10</strain>
    </source>
</reference>
<dbReference type="GO" id="GO:0000976">
    <property type="term" value="F:transcription cis-regulatory region binding"/>
    <property type="evidence" value="ECO:0007669"/>
    <property type="project" value="TreeGrafter"/>
</dbReference>
<dbReference type="PANTHER" id="PTHR30126:SF80">
    <property type="entry name" value="TRANSCRIPTIONAL REGULATOR-RELATED"/>
    <property type="match status" value="1"/>
</dbReference>